<reference evidence="3 4" key="1">
    <citation type="submission" date="2019-09" db="EMBL/GenBank/DDBJ databases">
        <title>A chromosome-level genome assembly of the Chinese tupelo Nyssa sinensis.</title>
        <authorList>
            <person name="Yang X."/>
            <person name="Kang M."/>
            <person name="Yang Y."/>
            <person name="Xiong H."/>
            <person name="Wang M."/>
            <person name="Zhang Z."/>
            <person name="Wang Z."/>
            <person name="Wu H."/>
            <person name="Ma T."/>
            <person name="Liu J."/>
            <person name="Xi Z."/>
        </authorList>
    </citation>
    <scope>NUCLEOTIDE SEQUENCE [LARGE SCALE GENOMIC DNA]</scope>
    <source>
        <strain evidence="3">J267</strain>
        <tissue evidence="3">Leaf</tissue>
    </source>
</reference>
<dbReference type="AlphaFoldDB" id="A0A5J5ACV3"/>
<gene>
    <name evidence="3" type="ORF">F0562_035164</name>
</gene>
<keyword evidence="1" id="KW-0175">Coiled coil</keyword>
<feature type="coiled-coil region" evidence="1">
    <location>
        <begin position="91"/>
        <end position="125"/>
    </location>
</feature>
<evidence type="ECO:0008006" key="5">
    <source>
        <dbReference type="Google" id="ProtNLM"/>
    </source>
</evidence>
<keyword evidence="4" id="KW-1185">Reference proteome</keyword>
<evidence type="ECO:0000256" key="2">
    <source>
        <dbReference type="SAM" id="Phobius"/>
    </source>
</evidence>
<proteinExistence type="predicted"/>
<dbReference type="PANTHER" id="PTHR31448">
    <property type="entry name" value="MYOSIN-BINDING PROTEIN 2"/>
    <property type="match status" value="1"/>
</dbReference>
<organism evidence="3 4">
    <name type="scientific">Nyssa sinensis</name>
    <dbReference type="NCBI Taxonomy" id="561372"/>
    <lineage>
        <taxon>Eukaryota</taxon>
        <taxon>Viridiplantae</taxon>
        <taxon>Streptophyta</taxon>
        <taxon>Embryophyta</taxon>
        <taxon>Tracheophyta</taxon>
        <taxon>Spermatophyta</taxon>
        <taxon>Magnoliopsida</taxon>
        <taxon>eudicotyledons</taxon>
        <taxon>Gunneridae</taxon>
        <taxon>Pentapetalae</taxon>
        <taxon>asterids</taxon>
        <taxon>Cornales</taxon>
        <taxon>Nyssaceae</taxon>
        <taxon>Nyssa</taxon>
    </lineage>
</organism>
<sequence length="321" mass="36125">MAVKGTPSVRLHKVSWGITSALRSAILEWLLILMLFIDAIFSYLVTKFARSFKLQILCLLCSRLDHVLGNENDGFCWDLMEEQAEYDGEALQKANDLLAEKEKGLQDLEAELELYRKKIGEVMLENMVESTYDLKATRAEDLDASYVKNSAHSVTNKYNICDKIEETDMLIGDRNYQRLRALELNSWQLLRLVQVQLPGLSCGCDDQGSGISKCDGSVEEMFCCLYLNAAALHQSWKSKKVSRSNSRDDYGSTVLAYQHFLGSAKTYWATCFWNCSNASVLFGIVGSSSSSFEAFELTCDANLNLRAMQGILGELRVSSWE</sequence>
<dbReference type="Proteomes" id="UP000325577">
    <property type="component" value="Linkage Group LG21"/>
</dbReference>
<dbReference type="PANTHER" id="PTHR31448:SF32">
    <property type="entry name" value="MYOSIN-BINDING PROTEIN 1"/>
    <property type="match status" value="1"/>
</dbReference>
<feature type="transmembrane region" description="Helical" evidence="2">
    <location>
        <begin position="26"/>
        <end position="45"/>
    </location>
</feature>
<dbReference type="GO" id="GO:0017022">
    <property type="term" value="F:myosin binding"/>
    <property type="evidence" value="ECO:0007669"/>
    <property type="project" value="InterPro"/>
</dbReference>
<evidence type="ECO:0000313" key="4">
    <source>
        <dbReference type="Proteomes" id="UP000325577"/>
    </source>
</evidence>
<evidence type="ECO:0000256" key="1">
    <source>
        <dbReference type="SAM" id="Coils"/>
    </source>
</evidence>
<evidence type="ECO:0000313" key="3">
    <source>
        <dbReference type="EMBL" id="KAA8527968.1"/>
    </source>
</evidence>
<accession>A0A5J5ACV3</accession>
<keyword evidence="2" id="KW-1133">Transmembrane helix</keyword>
<dbReference type="OrthoDB" id="1047602at2759"/>
<dbReference type="EMBL" id="CM018045">
    <property type="protein sequence ID" value="KAA8527968.1"/>
    <property type="molecule type" value="Genomic_DNA"/>
</dbReference>
<name>A0A5J5ACV3_9ASTE</name>
<keyword evidence="2" id="KW-0472">Membrane</keyword>
<keyword evidence="2" id="KW-0812">Transmembrane</keyword>
<protein>
    <recommendedName>
        <fullName evidence="5">GTD-binding domain-containing protein</fullName>
    </recommendedName>
</protein>
<dbReference type="InterPro" id="IPR039306">
    <property type="entry name" value="MYOB"/>
</dbReference>